<protein>
    <submittedName>
        <fullName evidence="2">Uncharacterized protein</fullName>
    </submittedName>
</protein>
<dbReference type="AlphaFoldDB" id="A0A258DBI2"/>
<dbReference type="EMBL" id="NCDQ01000038">
    <property type="protein sequence ID" value="OYX05330.1"/>
    <property type="molecule type" value="Genomic_DNA"/>
</dbReference>
<proteinExistence type="predicted"/>
<feature type="chain" id="PRO_5013078888" evidence="1">
    <location>
        <begin position="24"/>
        <end position="121"/>
    </location>
</feature>
<accession>A0A258DBI2</accession>
<sequence length="121" mass="13036">MKRLAALLALGLSACVSAPVADAGPARCDVTIRFGSYGAGIDHALAEKVAAAIKVDRDIARSERKHWGREGEFDQCLTVKPGRDAKAIYERYRAMLPARNLKAPTAIEGPDGLRFETIAPM</sequence>
<gene>
    <name evidence="2" type="ORF">B7Z12_03755</name>
</gene>
<evidence type="ECO:0000256" key="1">
    <source>
        <dbReference type="SAM" id="SignalP"/>
    </source>
</evidence>
<name>A0A258DBI2_CAUVI</name>
<reference evidence="2 3" key="1">
    <citation type="submission" date="2017-03" db="EMBL/GenBank/DDBJ databases">
        <title>Lifting the veil on microbial sulfur biogeochemistry in mining wastewaters.</title>
        <authorList>
            <person name="Kantor R.S."/>
            <person name="Colenbrander Nelson T."/>
            <person name="Marshall S."/>
            <person name="Bennett D."/>
            <person name="Apte S."/>
            <person name="Camacho D."/>
            <person name="Thomas B.C."/>
            <person name="Warren L.A."/>
            <person name="Banfield J.F."/>
        </authorList>
    </citation>
    <scope>NUCLEOTIDE SEQUENCE [LARGE SCALE GENOMIC DNA]</scope>
    <source>
        <strain evidence="2">32-67-7</strain>
    </source>
</reference>
<organism evidence="2 3">
    <name type="scientific">Caulobacter vibrioides</name>
    <name type="common">Caulobacter crescentus</name>
    <dbReference type="NCBI Taxonomy" id="155892"/>
    <lineage>
        <taxon>Bacteria</taxon>
        <taxon>Pseudomonadati</taxon>
        <taxon>Pseudomonadota</taxon>
        <taxon>Alphaproteobacteria</taxon>
        <taxon>Caulobacterales</taxon>
        <taxon>Caulobacteraceae</taxon>
        <taxon>Caulobacter</taxon>
    </lineage>
</organism>
<evidence type="ECO:0000313" key="3">
    <source>
        <dbReference type="Proteomes" id="UP000215616"/>
    </source>
</evidence>
<feature type="signal peptide" evidence="1">
    <location>
        <begin position="1"/>
        <end position="23"/>
    </location>
</feature>
<dbReference type="Proteomes" id="UP000215616">
    <property type="component" value="Unassembled WGS sequence"/>
</dbReference>
<keyword evidence="1" id="KW-0732">Signal</keyword>
<evidence type="ECO:0000313" key="2">
    <source>
        <dbReference type="EMBL" id="OYX05330.1"/>
    </source>
</evidence>
<comment type="caution">
    <text evidence="2">The sequence shown here is derived from an EMBL/GenBank/DDBJ whole genome shotgun (WGS) entry which is preliminary data.</text>
</comment>
<dbReference type="PROSITE" id="PS51257">
    <property type="entry name" value="PROKAR_LIPOPROTEIN"/>
    <property type="match status" value="1"/>
</dbReference>